<comment type="caution">
    <text evidence="1">The sequence shown here is derived from an EMBL/GenBank/DDBJ whole genome shotgun (WGS) entry which is preliminary data.</text>
</comment>
<dbReference type="Proteomes" id="UP000013201">
    <property type="component" value="Unassembled WGS sequence"/>
</dbReference>
<protein>
    <recommendedName>
        <fullName evidence="3">Glycosyl transferase family 1 domain-containing protein</fullName>
    </recommendedName>
</protein>
<dbReference type="AlphaFoldDB" id="N1MST1"/>
<keyword evidence="2" id="KW-1185">Reference proteome</keyword>
<evidence type="ECO:0000313" key="1">
    <source>
        <dbReference type="EMBL" id="CCW20230.1"/>
    </source>
</evidence>
<reference evidence="2" key="2">
    <citation type="submission" date="2013-04" db="EMBL/GenBank/DDBJ databases">
        <title>Bisphenol A degrading Sphingobium sp. strain BiD32.</title>
        <authorList>
            <person name="Nielsen J.L."/>
            <person name="Zhou N.A."/>
            <person name="Kjeldal H."/>
        </authorList>
    </citation>
    <scope>NUCLEOTIDE SEQUENCE [LARGE SCALE GENOMIC DNA]</scope>
    <source>
        <strain evidence="2">BiD32</strain>
    </source>
</reference>
<name>N1MST1_9SPHN</name>
<evidence type="ECO:0000313" key="2">
    <source>
        <dbReference type="Proteomes" id="UP000013201"/>
    </source>
</evidence>
<accession>N1MST1</accession>
<dbReference type="Gene3D" id="3.40.50.2000">
    <property type="entry name" value="Glycogen Phosphorylase B"/>
    <property type="match status" value="1"/>
</dbReference>
<proteinExistence type="predicted"/>
<dbReference type="SUPFAM" id="SSF53756">
    <property type="entry name" value="UDP-Glycosyltransferase/glycogen phosphorylase"/>
    <property type="match status" value="1"/>
</dbReference>
<sequence length="588" mass="66618">MSQDGSPALGRENIWLKTLLLYGALLKNDYVLYLDTDVGIQPGCPPIHLAVSSERPIGVVAGHSGRVNAGVIFAYRNALSLDFFARWVASLGKPISGRHDVGWGENGHLIRLVEEYNVIPIDTRWNNTYDPDLHDYMRHYTGPLRAQYHFEGESRVAWDGILAALRESKAMDAADIVTSFSELKEVYGRSAPADCFAPFDELWPVPKDIAVPQKYSSLPPKRDDSHVYVAEEVQDSSPNAYVVTLRDGLQQVLGPDNVTTGVASFWDHDFVPGDILHIEWIESLFHWKVPSDEQVRLFERRMQQIASICPIVYTAHNFDLMPSYGKNRARMMQALADYATVICHLSSDNIEPYARHHGKVNGLKDVKTAIVPHGDYQPYFRLDNQPFQDRVFESDKIKILVFGHIRTEKELKFCLEVSEALGHQRYQMIFAGAIHPDLIHWKEIHRHRDEWDGKARRIHFKVPNEQVISLVSQCDALLVPRFDRLNSGVQFLGHSLLKPVFVPDQNSMGDVQRKAEAGGIFIPEDVKSAVSIIKQTFEGDPVAMMVKQFKVNAFNYWRQDAVNVGMAHKAAYQLAVAEHAKREIEVVS</sequence>
<organism evidence="1 2">
    <name type="scientific">Sphingobium indicum BiD32</name>
    <dbReference type="NCBI Taxonomy" id="1301087"/>
    <lineage>
        <taxon>Bacteria</taxon>
        <taxon>Pseudomonadati</taxon>
        <taxon>Pseudomonadota</taxon>
        <taxon>Alphaproteobacteria</taxon>
        <taxon>Sphingomonadales</taxon>
        <taxon>Sphingomonadaceae</taxon>
        <taxon>Sphingobium</taxon>
    </lineage>
</organism>
<dbReference type="EMBL" id="CAVK010000251">
    <property type="protein sequence ID" value="CCW20230.1"/>
    <property type="molecule type" value="Genomic_DNA"/>
</dbReference>
<gene>
    <name evidence="1" type="ORF">EBBID32_46040</name>
</gene>
<evidence type="ECO:0008006" key="3">
    <source>
        <dbReference type="Google" id="ProtNLM"/>
    </source>
</evidence>
<reference evidence="1 2" key="1">
    <citation type="submission" date="2013-03" db="EMBL/GenBank/DDBJ databases">
        <authorList>
            <person name="Le V."/>
        </authorList>
    </citation>
    <scope>NUCLEOTIDE SEQUENCE [LARGE SCALE GENOMIC DNA]</scope>
    <source>
        <strain evidence="1 2">BiD32</strain>
    </source>
</reference>